<dbReference type="RefSeq" id="WP_102243479.1">
    <property type="nucleotide sequence ID" value="NZ_CP025704.1"/>
</dbReference>
<dbReference type="PANTHER" id="PTHR43297:SF2">
    <property type="entry name" value="DIPEPTIDE TRANSPORT ATP-BINDING PROTEIN DPPD"/>
    <property type="match status" value="1"/>
</dbReference>
<dbReference type="InterPro" id="IPR017871">
    <property type="entry name" value="ABC_transporter-like_CS"/>
</dbReference>
<evidence type="ECO:0000256" key="5">
    <source>
        <dbReference type="ARBA" id="ARBA00022741"/>
    </source>
</evidence>
<dbReference type="InterPro" id="IPR003593">
    <property type="entry name" value="AAA+_ATPase"/>
</dbReference>
<dbReference type="EMBL" id="CP025704">
    <property type="protein sequence ID" value="AUN98188.1"/>
    <property type="molecule type" value="Genomic_DNA"/>
</dbReference>
<dbReference type="GO" id="GO:0005886">
    <property type="term" value="C:plasma membrane"/>
    <property type="evidence" value="ECO:0007669"/>
    <property type="project" value="UniProtKB-SubCell"/>
</dbReference>
<keyword evidence="5" id="KW-0547">Nucleotide-binding</keyword>
<dbReference type="FunFam" id="3.40.50.300:FF:000016">
    <property type="entry name" value="Oligopeptide ABC transporter ATP-binding component"/>
    <property type="match status" value="1"/>
</dbReference>
<evidence type="ECO:0000256" key="1">
    <source>
        <dbReference type="ARBA" id="ARBA00004417"/>
    </source>
</evidence>
<dbReference type="InterPro" id="IPR027417">
    <property type="entry name" value="P-loop_NTPase"/>
</dbReference>
<dbReference type="SMART" id="SM00382">
    <property type="entry name" value="AAA"/>
    <property type="match status" value="1"/>
</dbReference>
<dbReference type="AlphaFoldDB" id="A0A2K9NRQ2"/>
<keyword evidence="6 8" id="KW-0067">ATP-binding</keyword>
<dbReference type="GO" id="GO:0016887">
    <property type="term" value="F:ATP hydrolysis activity"/>
    <property type="evidence" value="ECO:0007669"/>
    <property type="project" value="InterPro"/>
</dbReference>
<dbReference type="GO" id="GO:0005524">
    <property type="term" value="F:ATP binding"/>
    <property type="evidence" value="ECO:0007669"/>
    <property type="project" value="UniProtKB-KW"/>
</dbReference>
<dbReference type="Pfam" id="PF08352">
    <property type="entry name" value="oligo_HPY"/>
    <property type="match status" value="1"/>
</dbReference>
<dbReference type="Proteomes" id="UP000235584">
    <property type="component" value="Chromosome"/>
</dbReference>
<evidence type="ECO:0000256" key="4">
    <source>
        <dbReference type="ARBA" id="ARBA00022475"/>
    </source>
</evidence>
<accession>A0A2K9NRQ2</accession>
<dbReference type="CDD" id="cd03257">
    <property type="entry name" value="ABC_NikE_OppD_transporters"/>
    <property type="match status" value="1"/>
</dbReference>
<dbReference type="InterPro" id="IPR050388">
    <property type="entry name" value="ABC_Ni/Peptide_Import"/>
</dbReference>
<dbReference type="PROSITE" id="PS00211">
    <property type="entry name" value="ABC_TRANSPORTER_1"/>
    <property type="match status" value="1"/>
</dbReference>
<dbReference type="NCBIfam" id="TIGR01727">
    <property type="entry name" value="oligo_HPY"/>
    <property type="match status" value="1"/>
</dbReference>
<evidence type="ECO:0000256" key="2">
    <source>
        <dbReference type="ARBA" id="ARBA00005417"/>
    </source>
</evidence>
<evidence type="ECO:0000256" key="7">
    <source>
        <dbReference type="ARBA" id="ARBA00023136"/>
    </source>
</evidence>
<sequence length="335" mass="37353">MLLEVSKLNIHFKSDRSPEPIHAVRDLSFTLKQGEMLGVVGESGSGKSITNMALMGLLPDTAIVRAEKANFNGHNLLNLKEKEWQKVRGQEIAMIFQDPMTALNPFLSVQFQMVETIQGHLKLSKKDAIDKSIELLNLVGIPSPKDRLKSYPFELSGGMAQRVMIAMAISTNPKLLIADEPTTALDVTIQKQILNLIKMLQEKNNMSVILVTHDLGVVSEYSERLQVMYAGEIVETGATADLVRHPRHPYTHALLASRPGAVVDDKKRIPKTPLPSISGIVPAFHQRPLGCQFNPRCQYMTHECQQGHIAIVGEGPQNDNFREYRCIHPIEEAIR</sequence>
<gene>
    <name evidence="8" type="ORF">C0V70_08725</name>
</gene>
<dbReference type="Gene3D" id="3.40.50.300">
    <property type="entry name" value="P-loop containing nucleotide triphosphate hydrolases"/>
    <property type="match status" value="1"/>
</dbReference>
<dbReference type="InterPro" id="IPR013563">
    <property type="entry name" value="Oligopep_ABC_C"/>
</dbReference>
<keyword evidence="7" id="KW-0472">Membrane</keyword>
<keyword evidence="9" id="KW-1185">Reference proteome</keyword>
<dbReference type="Pfam" id="PF00005">
    <property type="entry name" value="ABC_tran"/>
    <property type="match status" value="1"/>
</dbReference>
<evidence type="ECO:0000256" key="3">
    <source>
        <dbReference type="ARBA" id="ARBA00022448"/>
    </source>
</evidence>
<dbReference type="GO" id="GO:0015833">
    <property type="term" value="P:peptide transport"/>
    <property type="evidence" value="ECO:0007669"/>
    <property type="project" value="InterPro"/>
</dbReference>
<dbReference type="SUPFAM" id="SSF52540">
    <property type="entry name" value="P-loop containing nucleoside triphosphate hydrolases"/>
    <property type="match status" value="1"/>
</dbReference>
<evidence type="ECO:0000313" key="8">
    <source>
        <dbReference type="EMBL" id="AUN98188.1"/>
    </source>
</evidence>
<evidence type="ECO:0000313" key="9">
    <source>
        <dbReference type="Proteomes" id="UP000235584"/>
    </source>
</evidence>
<protein>
    <submittedName>
        <fullName evidence="8">Peptide ABC transporter ATP-binding protein</fullName>
    </submittedName>
</protein>
<name>A0A2K9NRQ2_BACTC</name>
<dbReference type="PANTHER" id="PTHR43297">
    <property type="entry name" value="OLIGOPEPTIDE TRANSPORT ATP-BINDING PROTEIN APPD"/>
    <property type="match status" value="1"/>
</dbReference>
<evidence type="ECO:0000256" key="6">
    <source>
        <dbReference type="ARBA" id="ARBA00022840"/>
    </source>
</evidence>
<dbReference type="InterPro" id="IPR003439">
    <property type="entry name" value="ABC_transporter-like_ATP-bd"/>
</dbReference>
<dbReference type="KEGG" id="bsto:C0V70_08725"/>
<keyword evidence="4" id="KW-1003">Cell membrane</keyword>
<keyword evidence="3" id="KW-0813">Transport</keyword>
<proteinExistence type="inferred from homology"/>
<organism evidence="8 9">
    <name type="scientific">Bacteriovorax stolpii</name>
    <name type="common">Bdellovibrio stolpii</name>
    <dbReference type="NCBI Taxonomy" id="960"/>
    <lineage>
        <taxon>Bacteria</taxon>
        <taxon>Pseudomonadati</taxon>
        <taxon>Bdellovibrionota</taxon>
        <taxon>Bacteriovoracia</taxon>
        <taxon>Bacteriovoracales</taxon>
        <taxon>Bacteriovoracaceae</taxon>
        <taxon>Bacteriovorax</taxon>
    </lineage>
</organism>
<comment type="similarity">
    <text evidence="2">Belongs to the ABC transporter superfamily.</text>
</comment>
<reference evidence="8 9" key="1">
    <citation type="submission" date="2018-01" db="EMBL/GenBank/DDBJ databases">
        <title>Complete genome sequence of Bacteriovorax stolpii DSM12778.</title>
        <authorList>
            <person name="Tang B."/>
            <person name="Chang J."/>
        </authorList>
    </citation>
    <scope>NUCLEOTIDE SEQUENCE [LARGE SCALE GENOMIC DNA]</scope>
    <source>
        <strain evidence="8 9">DSM 12778</strain>
    </source>
</reference>
<comment type="subcellular location">
    <subcellularLocation>
        <location evidence="1">Cell inner membrane</location>
        <topology evidence="1">Peripheral membrane protein</topology>
    </subcellularLocation>
</comment>
<dbReference type="OrthoDB" id="5288952at2"/>
<dbReference type="PROSITE" id="PS50893">
    <property type="entry name" value="ABC_TRANSPORTER_2"/>
    <property type="match status" value="1"/>
</dbReference>